<sequence>MKSTVGRAPRSADRRSMAAAPTNWLRSIRFSGFTVLMLIVLVLFVVIVAPGARIFIEQRQQIADLQQNLAAAQAQNSSLSADVARWSDPAYIRAEARDRLYYVSPGETSFLVLNDTGADAATSAPPVSSNIQATQSDWIAALFVSGMTAGLSTQTPDQLGIAPTGAATPDGTTK</sequence>
<reference evidence="4 5" key="1">
    <citation type="submission" date="2017-04" db="EMBL/GenBank/DDBJ databases">
        <title>Comparative genome analysis of Subtercola boreus.</title>
        <authorList>
            <person name="Cho Y.-J."/>
            <person name="Cho A."/>
            <person name="Kim O.-S."/>
            <person name="Lee J.-I."/>
        </authorList>
    </citation>
    <scope>NUCLEOTIDE SEQUENCE [LARGE SCALE GENOMIC DNA]</scope>
    <source>
        <strain evidence="4 5">P27444</strain>
    </source>
</reference>
<evidence type="ECO:0000256" key="2">
    <source>
        <dbReference type="SAM" id="MobiDB-lite"/>
    </source>
</evidence>
<keyword evidence="3" id="KW-0812">Transmembrane</keyword>
<keyword evidence="3" id="KW-0472">Membrane</keyword>
<feature type="compositionally biased region" description="Low complexity" evidence="2">
    <location>
        <begin position="162"/>
        <end position="174"/>
    </location>
</feature>
<feature type="transmembrane region" description="Helical" evidence="3">
    <location>
        <begin position="33"/>
        <end position="56"/>
    </location>
</feature>
<dbReference type="InterPro" id="IPR007060">
    <property type="entry name" value="FtsL/DivIC"/>
</dbReference>
<feature type="region of interest" description="Disordered" evidence="2">
    <location>
        <begin position="154"/>
        <end position="174"/>
    </location>
</feature>
<dbReference type="Pfam" id="PF04977">
    <property type="entry name" value="DivIC"/>
    <property type="match status" value="1"/>
</dbReference>
<proteinExistence type="predicted"/>
<evidence type="ECO:0000313" key="5">
    <source>
        <dbReference type="Proteomes" id="UP000256709"/>
    </source>
</evidence>
<keyword evidence="1" id="KW-0175">Coiled coil</keyword>
<evidence type="ECO:0000313" key="4">
    <source>
        <dbReference type="EMBL" id="RFA11566.1"/>
    </source>
</evidence>
<gene>
    <name evidence="4" type="ORF">B7R21_12775</name>
</gene>
<dbReference type="AlphaFoldDB" id="A0A3E0VNV5"/>
<protein>
    <recommendedName>
        <fullName evidence="6">Septum formation initiator</fullName>
    </recommendedName>
</protein>
<organism evidence="4 5">
    <name type="scientific">Subtercola boreus</name>
    <dbReference type="NCBI Taxonomy" id="120213"/>
    <lineage>
        <taxon>Bacteria</taxon>
        <taxon>Bacillati</taxon>
        <taxon>Actinomycetota</taxon>
        <taxon>Actinomycetes</taxon>
        <taxon>Micrococcales</taxon>
        <taxon>Microbacteriaceae</taxon>
        <taxon>Subtercola</taxon>
    </lineage>
</organism>
<evidence type="ECO:0000256" key="3">
    <source>
        <dbReference type="SAM" id="Phobius"/>
    </source>
</evidence>
<dbReference type="RefSeq" id="WP_253259797.1">
    <property type="nucleotide sequence ID" value="NZ_NBXA01000023.1"/>
</dbReference>
<accession>A0A3E0VNV5</accession>
<dbReference type="Proteomes" id="UP000256709">
    <property type="component" value="Unassembled WGS sequence"/>
</dbReference>
<comment type="caution">
    <text evidence="4">The sequence shown here is derived from an EMBL/GenBank/DDBJ whole genome shotgun (WGS) entry which is preliminary data.</text>
</comment>
<evidence type="ECO:0008006" key="6">
    <source>
        <dbReference type="Google" id="ProtNLM"/>
    </source>
</evidence>
<evidence type="ECO:0000256" key="1">
    <source>
        <dbReference type="SAM" id="Coils"/>
    </source>
</evidence>
<feature type="coiled-coil region" evidence="1">
    <location>
        <begin position="55"/>
        <end position="82"/>
    </location>
</feature>
<keyword evidence="3" id="KW-1133">Transmembrane helix</keyword>
<dbReference type="EMBL" id="NBXA01000023">
    <property type="protein sequence ID" value="RFA11566.1"/>
    <property type="molecule type" value="Genomic_DNA"/>
</dbReference>
<name>A0A3E0VNV5_9MICO</name>